<reference evidence="1 2" key="1">
    <citation type="submission" date="2014-07" db="EMBL/GenBank/DDBJ databases">
        <title>Genome Sequencing of Dermacoccus nishinomiyaensis.</title>
        <authorList>
            <person name="Hong K.W."/>
            <person name="Chan K.G."/>
        </authorList>
    </citation>
    <scope>NUCLEOTIDE SEQUENCE [LARGE SCALE GENOMIC DNA]</scope>
    <source>
        <strain evidence="1 2">M25</strain>
    </source>
</reference>
<dbReference type="EMBL" id="CP008889">
    <property type="protein sequence ID" value="AIF39904.1"/>
    <property type="molecule type" value="Genomic_DNA"/>
</dbReference>
<keyword evidence="2" id="KW-1185">Reference proteome</keyword>
<dbReference type="GeneID" id="41839958"/>
<proteinExistence type="predicted"/>
<dbReference type="HOGENOM" id="CLU_2301219_0_0_11"/>
<dbReference type="RefSeq" id="WP_006947131.1">
    <property type="nucleotide sequence ID" value="NZ_CAKZHM010000187.1"/>
</dbReference>
<evidence type="ECO:0000313" key="2">
    <source>
        <dbReference type="Proteomes" id="UP000027986"/>
    </source>
</evidence>
<protein>
    <submittedName>
        <fullName evidence="1">Uncharacterized protein</fullName>
    </submittedName>
</protein>
<dbReference type="KEGG" id="dni:HX89_01690"/>
<dbReference type="AlphaFoldDB" id="A0A075JD74"/>
<accession>A0A075JD74</accession>
<name>A0A075JD74_9MICO</name>
<gene>
    <name evidence="1" type="ORF">HX89_01690</name>
</gene>
<organism evidence="1 2">
    <name type="scientific">Dermacoccus nishinomiyaensis</name>
    <dbReference type="NCBI Taxonomy" id="1274"/>
    <lineage>
        <taxon>Bacteria</taxon>
        <taxon>Bacillati</taxon>
        <taxon>Actinomycetota</taxon>
        <taxon>Actinomycetes</taxon>
        <taxon>Micrococcales</taxon>
        <taxon>Dermacoccaceae</taxon>
        <taxon>Dermacoccus</taxon>
    </lineage>
</organism>
<sequence>MNLAPRSRFTDLAVAWVAAVAAMLALGTVVGQLIGDVWPASAWGSLASSTLLLAPVALAIGLAGCWWLTRRRAAVEPLEVLGIGLVALPLMLAGCCIVTS</sequence>
<dbReference type="Proteomes" id="UP000027986">
    <property type="component" value="Chromosome"/>
</dbReference>
<evidence type="ECO:0000313" key="1">
    <source>
        <dbReference type="EMBL" id="AIF39904.1"/>
    </source>
</evidence>